<keyword evidence="2" id="KW-0328">Glycosyltransferase</keyword>
<evidence type="ECO:0000313" key="6">
    <source>
        <dbReference type="Proteomes" id="UP000249886"/>
    </source>
</evidence>
<comment type="similarity">
    <text evidence="1">Belongs to the glycosyltransferase 2 family.</text>
</comment>
<dbReference type="SUPFAM" id="SSF53448">
    <property type="entry name" value="Nucleotide-diphospho-sugar transferases"/>
    <property type="match status" value="1"/>
</dbReference>
<keyword evidence="3 5" id="KW-0808">Transferase</keyword>
<dbReference type="InterPro" id="IPR029044">
    <property type="entry name" value="Nucleotide-diphossugar_trans"/>
</dbReference>
<dbReference type="EMBL" id="UARK01000001">
    <property type="protein sequence ID" value="SPW24249.1"/>
    <property type="molecule type" value="Genomic_DNA"/>
</dbReference>
<dbReference type="PANTHER" id="PTHR43685">
    <property type="entry name" value="GLYCOSYLTRANSFERASE"/>
    <property type="match status" value="1"/>
</dbReference>
<dbReference type="Gene3D" id="3.90.550.10">
    <property type="entry name" value="Spore Coat Polysaccharide Biosynthesis Protein SpsA, Chain A"/>
    <property type="match status" value="1"/>
</dbReference>
<proteinExistence type="inferred from homology"/>
<comment type="caution">
    <text evidence="5">The sequence shown here is derived from an EMBL/GenBank/DDBJ whole genome shotgun (WGS) entry which is preliminary data.</text>
</comment>
<dbReference type="GeneID" id="84572958"/>
<name>A0A8B4H135_9CORY</name>
<gene>
    <name evidence="5" type="ORF">NCTC10254_00619</name>
</gene>
<dbReference type="InterPro" id="IPR050834">
    <property type="entry name" value="Glycosyltransf_2"/>
</dbReference>
<sequence>MPTSVPPESATPMPGASTPTVSVLMSVYRNTRADELTAALDSLLQQTRRADEILIVEDGPLTPELYEVLEQHCREHPTSKRLPLPVNQGLGPALQAGLETIETDFVARLDSDDIAAPERFARQLACFTTGQNLDVVGSAVSEFYHHPGDTNNVRALPETHEAIQRYAKINNPINHPSVMMRVSAVKAVGGYQNVHFMEDYDLFARLLAHDYRFYNIPEPLTFFRVSDDQFRRRTSAGMWAAERQLQRNLVTYGLVSYPRSVGNFIIRMSYRKIPHGLLKRVYSLLFHRSSQ</sequence>
<evidence type="ECO:0000256" key="3">
    <source>
        <dbReference type="ARBA" id="ARBA00022679"/>
    </source>
</evidence>
<evidence type="ECO:0000259" key="4">
    <source>
        <dbReference type="Pfam" id="PF00535"/>
    </source>
</evidence>
<evidence type="ECO:0000256" key="2">
    <source>
        <dbReference type="ARBA" id="ARBA00022676"/>
    </source>
</evidence>
<dbReference type="AlphaFoldDB" id="A0A8B4H135"/>
<organism evidence="5 6">
    <name type="scientific">Corynebacterium matruchotii</name>
    <dbReference type="NCBI Taxonomy" id="43768"/>
    <lineage>
        <taxon>Bacteria</taxon>
        <taxon>Bacillati</taxon>
        <taxon>Actinomycetota</taxon>
        <taxon>Actinomycetes</taxon>
        <taxon>Mycobacteriales</taxon>
        <taxon>Corynebacteriaceae</taxon>
        <taxon>Corynebacterium</taxon>
    </lineage>
</organism>
<reference evidence="5 6" key="1">
    <citation type="submission" date="2018-06" db="EMBL/GenBank/DDBJ databases">
        <authorList>
            <consortium name="Pathogen Informatics"/>
            <person name="Doyle S."/>
        </authorList>
    </citation>
    <scope>NUCLEOTIDE SEQUENCE [LARGE SCALE GENOMIC DNA]</scope>
    <source>
        <strain evidence="5 6">NCTC10254</strain>
    </source>
</reference>
<dbReference type="PANTHER" id="PTHR43685:SF5">
    <property type="entry name" value="GLYCOSYLTRANSFERASE EPSE-RELATED"/>
    <property type="match status" value="1"/>
</dbReference>
<dbReference type="RefSeq" id="WP_005524332.1">
    <property type="nucleotide sequence ID" value="NZ_CP050134.2"/>
</dbReference>
<evidence type="ECO:0000313" key="5">
    <source>
        <dbReference type="EMBL" id="SPW24249.1"/>
    </source>
</evidence>
<evidence type="ECO:0000256" key="1">
    <source>
        <dbReference type="ARBA" id="ARBA00006739"/>
    </source>
</evidence>
<feature type="domain" description="Glycosyltransferase 2-like" evidence="4">
    <location>
        <begin position="22"/>
        <end position="186"/>
    </location>
</feature>
<accession>A0A8B4H135</accession>
<dbReference type="InterPro" id="IPR001173">
    <property type="entry name" value="Glyco_trans_2-like"/>
</dbReference>
<dbReference type="Proteomes" id="UP000249886">
    <property type="component" value="Unassembled WGS sequence"/>
</dbReference>
<dbReference type="Pfam" id="PF00535">
    <property type="entry name" value="Glycos_transf_2"/>
    <property type="match status" value="1"/>
</dbReference>
<dbReference type="GO" id="GO:0016757">
    <property type="term" value="F:glycosyltransferase activity"/>
    <property type="evidence" value="ECO:0007669"/>
    <property type="project" value="UniProtKB-KW"/>
</dbReference>
<protein>
    <submittedName>
        <fullName evidence="5">Glycosyl transferase family protein</fullName>
    </submittedName>
</protein>